<dbReference type="OrthoDB" id="5413827at2759"/>
<protein>
    <recommendedName>
        <fullName evidence="1">DUF7730 domain-containing protein</fullName>
    </recommendedName>
</protein>
<feature type="domain" description="DUF7730" evidence="1">
    <location>
        <begin position="27"/>
        <end position="136"/>
    </location>
</feature>
<gene>
    <name evidence="2" type="ORF">E8E13_007635</name>
</gene>
<organism evidence="2 3">
    <name type="scientific">Curvularia kusanoi</name>
    <name type="common">Cochliobolus kusanoi</name>
    <dbReference type="NCBI Taxonomy" id="90978"/>
    <lineage>
        <taxon>Eukaryota</taxon>
        <taxon>Fungi</taxon>
        <taxon>Dikarya</taxon>
        <taxon>Ascomycota</taxon>
        <taxon>Pezizomycotina</taxon>
        <taxon>Dothideomycetes</taxon>
        <taxon>Pleosporomycetidae</taxon>
        <taxon>Pleosporales</taxon>
        <taxon>Pleosporineae</taxon>
        <taxon>Pleosporaceae</taxon>
        <taxon>Curvularia</taxon>
    </lineage>
</organism>
<proteinExistence type="predicted"/>
<dbReference type="Proteomes" id="UP000801428">
    <property type="component" value="Unassembled WGS sequence"/>
</dbReference>
<dbReference type="EMBL" id="SWKU01000012">
    <property type="protein sequence ID" value="KAF3001976.1"/>
    <property type="molecule type" value="Genomic_DNA"/>
</dbReference>
<dbReference type="Pfam" id="PF24864">
    <property type="entry name" value="DUF7730"/>
    <property type="match status" value="1"/>
</dbReference>
<evidence type="ECO:0000313" key="3">
    <source>
        <dbReference type="Proteomes" id="UP000801428"/>
    </source>
</evidence>
<reference evidence="2" key="1">
    <citation type="submission" date="2019-04" db="EMBL/GenBank/DDBJ databases">
        <title>Sequencing of skin fungus with MAO and IRED activity.</title>
        <authorList>
            <person name="Marsaioli A.J."/>
            <person name="Bonatto J.M.C."/>
            <person name="Reis Junior O."/>
        </authorList>
    </citation>
    <scope>NUCLEOTIDE SEQUENCE</scope>
    <source>
        <strain evidence="2">30M1</strain>
    </source>
</reference>
<name>A0A9P4TDG9_CURKU</name>
<keyword evidence="3" id="KW-1185">Reference proteome</keyword>
<dbReference type="AlphaFoldDB" id="A0A9P4TDG9"/>
<sequence length="350" mass="41014">MAATDPSKMRTEHGLGAGLMLTISQRNREQSPLLRLPGELRNRIYEFAIGGHVVDVLHRYFIQDRFISTLPVRGPKDASEKFLRLLNLAHTCRQLYEETRLLPYALNIFCFYDDRWFMAFSSILPSSAKSSIRQIMFCRFYARQGDRRNALLAERKTYPNLELIYNYKSYHENAYNTGLVQGEICNRIYDFVIGDGPLYYLDGKYLYHDVGTPQSTQSPLKALKLPFVCHQLRTETKVLQYSSGRIWFLTPQYFAKWSNWVSQEVRSALKGTFPNLTRVIIKPMAFSRDKLDTFMRDNGVQWEVAEEQDRAWDRQFEYDGGNDEYAHNYVRYYNHWHGVGYSGGVLRHLL</sequence>
<comment type="caution">
    <text evidence="2">The sequence shown here is derived from an EMBL/GenBank/DDBJ whole genome shotgun (WGS) entry which is preliminary data.</text>
</comment>
<dbReference type="InterPro" id="IPR056632">
    <property type="entry name" value="DUF7730"/>
</dbReference>
<dbReference type="PANTHER" id="PTHR38790:SF4">
    <property type="entry name" value="2EXR DOMAIN-CONTAINING PROTEIN"/>
    <property type="match status" value="1"/>
</dbReference>
<accession>A0A9P4TDG9</accession>
<evidence type="ECO:0000313" key="2">
    <source>
        <dbReference type="EMBL" id="KAF3001976.1"/>
    </source>
</evidence>
<dbReference type="PANTHER" id="PTHR38790">
    <property type="entry name" value="2EXR DOMAIN-CONTAINING PROTEIN-RELATED"/>
    <property type="match status" value="1"/>
</dbReference>
<evidence type="ECO:0000259" key="1">
    <source>
        <dbReference type="Pfam" id="PF24864"/>
    </source>
</evidence>